<gene>
    <name evidence="1" type="ORF">PVAP13_3KG569675</name>
</gene>
<proteinExistence type="predicted"/>
<sequence>MLQPAPPHQISPMGTLTLPPMNPWRPNCPRGSKQATTIRHLRGKQKVTAARFGWRETTYCPCALWTGEGRWCRQRQGYLLMLACKWEIYISFLLLHLLTALYAGCNTAHKVTIVIP</sequence>
<accession>A0A8T0V2Y4</accession>
<reference evidence="1" key="1">
    <citation type="submission" date="2020-05" db="EMBL/GenBank/DDBJ databases">
        <title>WGS assembly of Panicum virgatum.</title>
        <authorList>
            <person name="Lovell J.T."/>
            <person name="Jenkins J."/>
            <person name="Shu S."/>
            <person name="Juenger T.E."/>
            <person name="Schmutz J."/>
        </authorList>
    </citation>
    <scope>NUCLEOTIDE SEQUENCE</scope>
    <source>
        <strain evidence="1">AP13</strain>
    </source>
</reference>
<evidence type="ECO:0000313" key="1">
    <source>
        <dbReference type="EMBL" id="KAG2631051.1"/>
    </source>
</evidence>
<keyword evidence="2" id="KW-1185">Reference proteome</keyword>
<comment type="caution">
    <text evidence="1">The sequence shown here is derived from an EMBL/GenBank/DDBJ whole genome shotgun (WGS) entry which is preliminary data.</text>
</comment>
<organism evidence="1 2">
    <name type="scientific">Panicum virgatum</name>
    <name type="common">Blackwell switchgrass</name>
    <dbReference type="NCBI Taxonomy" id="38727"/>
    <lineage>
        <taxon>Eukaryota</taxon>
        <taxon>Viridiplantae</taxon>
        <taxon>Streptophyta</taxon>
        <taxon>Embryophyta</taxon>
        <taxon>Tracheophyta</taxon>
        <taxon>Spermatophyta</taxon>
        <taxon>Magnoliopsida</taxon>
        <taxon>Liliopsida</taxon>
        <taxon>Poales</taxon>
        <taxon>Poaceae</taxon>
        <taxon>PACMAD clade</taxon>
        <taxon>Panicoideae</taxon>
        <taxon>Panicodae</taxon>
        <taxon>Paniceae</taxon>
        <taxon>Panicinae</taxon>
        <taxon>Panicum</taxon>
        <taxon>Panicum sect. Hiantes</taxon>
    </lineage>
</organism>
<evidence type="ECO:0000313" key="2">
    <source>
        <dbReference type="Proteomes" id="UP000823388"/>
    </source>
</evidence>
<protein>
    <submittedName>
        <fullName evidence="1">Uncharacterized protein</fullName>
    </submittedName>
</protein>
<dbReference type="AlphaFoldDB" id="A0A8T0V2Y4"/>
<dbReference type="EMBL" id="CM029041">
    <property type="protein sequence ID" value="KAG2631051.1"/>
    <property type="molecule type" value="Genomic_DNA"/>
</dbReference>
<dbReference type="Proteomes" id="UP000823388">
    <property type="component" value="Chromosome 3K"/>
</dbReference>
<name>A0A8T0V2Y4_PANVG</name>